<keyword evidence="3" id="KW-1185">Reference proteome</keyword>
<evidence type="ECO:0000313" key="2">
    <source>
        <dbReference type="EMBL" id="GLV67856.1"/>
    </source>
</evidence>
<sequence>MPGNTINSLKEYCEQWKEYSLKIMFSDIGTYMVILDYNINQFPLLNALPNKLIYFINNSNNLISEYKKNRSKDVYNNLLSYVLTFCQEQIPIINLCDSKLKDIRVELTHGVSDIKSELNKLNYEYDLLTKKYEGCVKSAPSLSPFIMDPSVYIMACMGPDSYEEWLCDGYLINRLNFTEKTLDGTVVNIIDINQILTPLNAKIENMKDDINNDDADLVEIISFIDQLDS</sequence>
<name>A0AAI9KWT7_PECCC</name>
<evidence type="ECO:0000313" key="1">
    <source>
        <dbReference type="EMBL" id="GKX45548.1"/>
    </source>
</evidence>
<dbReference type="AlphaFoldDB" id="A0AAI9KWT7"/>
<evidence type="ECO:0000313" key="4">
    <source>
        <dbReference type="Proteomes" id="UP001165145"/>
    </source>
</evidence>
<reference evidence="2" key="2">
    <citation type="submission" date="2023-02" db="EMBL/GenBank/DDBJ databases">
        <title>Pectobacterium carotovorum subsp. carotovorum NBRC 12380.</title>
        <authorList>
            <person name="Ichikawa N."/>
            <person name="Sato H."/>
            <person name="Tonouchi N."/>
        </authorList>
    </citation>
    <scope>NUCLEOTIDE SEQUENCE</scope>
    <source>
        <strain evidence="2">NBRC 12380</strain>
    </source>
</reference>
<accession>A0AAI9KWT7</accession>
<proteinExistence type="predicted"/>
<gene>
    <name evidence="2" type="ORF">Pcaca03_03000</name>
    <name evidence="1" type="ORF">SOASR016_03000</name>
</gene>
<dbReference type="EMBL" id="BRLF01000001">
    <property type="protein sequence ID" value="GKX45548.1"/>
    <property type="molecule type" value="Genomic_DNA"/>
</dbReference>
<comment type="caution">
    <text evidence="2">The sequence shown here is derived from an EMBL/GenBank/DDBJ whole genome shotgun (WGS) entry which is preliminary data.</text>
</comment>
<dbReference type="EMBL" id="BSRL01000001">
    <property type="protein sequence ID" value="GLV67856.1"/>
    <property type="molecule type" value="Genomic_DNA"/>
</dbReference>
<evidence type="ECO:0000313" key="3">
    <source>
        <dbReference type="Proteomes" id="UP001058167"/>
    </source>
</evidence>
<dbReference type="Proteomes" id="UP001165145">
    <property type="component" value="Unassembled WGS sequence"/>
</dbReference>
<organism evidence="2 4">
    <name type="scientific">Pectobacterium carotovorum subsp. carotovorum</name>
    <name type="common">Erwinia carotovora subsp. carotovora</name>
    <dbReference type="NCBI Taxonomy" id="555"/>
    <lineage>
        <taxon>Bacteria</taxon>
        <taxon>Pseudomonadati</taxon>
        <taxon>Pseudomonadota</taxon>
        <taxon>Gammaproteobacteria</taxon>
        <taxon>Enterobacterales</taxon>
        <taxon>Pectobacteriaceae</taxon>
        <taxon>Pectobacterium</taxon>
    </lineage>
</organism>
<protein>
    <submittedName>
        <fullName evidence="2">Uncharacterized protein</fullName>
    </submittedName>
</protein>
<reference evidence="1" key="1">
    <citation type="submission" date="2022-06" db="EMBL/GenBank/DDBJ databases">
        <title>Draft genome sequences of Pectobacterium carotovorum subsp. carotovorum str. NBRC12380.</title>
        <authorList>
            <person name="Wakabayashi Y."/>
            <person name="Kojima K."/>
        </authorList>
    </citation>
    <scope>NUCLEOTIDE SEQUENCE</scope>
    <source>
        <strain evidence="1">NBRC 12380</strain>
    </source>
</reference>
<dbReference type="Proteomes" id="UP001058167">
    <property type="component" value="Unassembled WGS sequence"/>
</dbReference>
<dbReference type="RefSeq" id="WP_261865432.1">
    <property type="nucleotide sequence ID" value="NZ_BRLF01000001.1"/>
</dbReference>